<dbReference type="InterPro" id="IPR007081">
    <property type="entry name" value="RNA_pol_Rpb1_5"/>
</dbReference>
<comment type="catalytic activity">
    <reaction evidence="6">
        <text>RNA(n) + a ribonucleoside 5'-triphosphate = RNA(n+1) + diphosphate</text>
        <dbReference type="Rhea" id="RHEA:21248"/>
        <dbReference type="Rhea" id="RHEA-COMP:14527"/>
        <dbReference type="Rhea" id="RHEA-COMP:17342"/>
        <dbReference type="ChEBI" id="CHEBI:33019"/>
        <dbReference type="ChEBI" id="CHEBI:61557"/>
        <dbReference type="ChEBI" id="CHEBI:140395"/>
        <dbReference type="EC" id="2.7.7.6"/>
    </reaction>
</comment>
<dbReference type="Proteomes" id="UP000076858">
    <property type="component" value="Unassembled WGS sequence"/>
</dbReference>
<dbReference type="PANTHER" id="PTHR19376:SF32">
    <property type="entry name" value="DNA-DIRECTED RNA POLYMERASE III SUBUNIT RPC1"/>
    <property type="match status" value="1"/>
</dbReference>
<dbReference type="InterPro" id="IPR045867">
    <property type="entry name" value="DNA-dir_RpoC_beta_prime"/>
</dbReference>
<evidence type="ECO:0000313" key="9">
    <source>
        <dbReference type="Proteomes" id="UP000076858"/>
    </source>
</evidence>
<dbReference type="AlphaFoldDB" id="A0A164S8X4"/>
<keyword evidence="5" id="KW-0804">Transcription</keyword>
<evidence type="ECO:0000256" key="2">
    <source>
        <dbReference type="ARBA" id="ARBA00022478"/>
    </source>
</evidence>
<dbReference type="GO" id="GO:0003899">
    <property type="term" value="F:DNA-directed RNA polymerase activity"/>
    <property type="evidence" value="ECO:0007669"/>
    <property type="project" value="UniProtKB-EC"/>
</dbReference>
<dbReference type="GO" id="GO:0005666">
    <property type="term" value="C:RNA polymerase III complex"/>
    <property type="evidence" value="ECO:0007669"/>
    <property type="project" value="TreeGrafter"/>
</dbReference>
<dbReference type="GO" id="GO:0006351">
    <property type="term" value="P:DNA-templated transcription"/>
    <property type="evidence" value="ECO:0007669"/>
    <property type="project" value="InterPro"/>
</dbReference>
<evidence type="ECO:0000256" key="4">
    <source>
        <dbReference type="ARBA" id="ARBA00022695"/>
    </source>
</evidence>
<evidence type="ECO:0000256" key="1">
    <source>
        <dbReference type="ARBA" id="ARBA00012418"/>
    </source>
</evidence>
<reference evidence="8 9" key="1">
    <citation type="submission" date="2016-03" db="EMBL/GenBank/DDBJ databases">
        <title>EvidentialGene: Evidence-directed Construction of Genes on Genomes.</title>
        <authorList>
            <person name="Gilbert D.G."/>
            <person name="Choi J.-H."/>
            <person name="Mockaitis K."/>
            <person name="Colbourne J."/>
            <person name="Pfrender M."/>
        </authorList>
    </citation>
    <scope>NUCLEOTIDE SEQUENCE [LARGE SCALE GENOMIC DNA]</scope>
    <source>
        <strain evidence="8 9">Xinb3</strain>
        <tissue evidence="8">Complete organism</tissue>
    </source>
</reference>
<keyword evidence="3" id="KW-0808">Transferase</keyword>
<sequence length="65" mass="7424">MDGSLVNAAIKTAESGYMQRRIVMFLEDHCYQYDLTVRNSTGEILQFVYGGDGLESTTWKSKIVW</sequence>
<proteinExistence type="predicted"/>
<keyword evidence="4" id="KW-0548">Nucleotidyltransferase</keyword>
<name>A0A164S8X4_9CRUS</name>
<feature type="domain" description="RNA polymerase Rpb1" evidence="7">
    <location>
        <begin position="5"/>
        <end position="53"/>
    </location>
</feature>
<evidence type="ECO:0000256" key="5">
    <source>
        <dbReference type="ARBA" id="ARBA00023163"/>
    </source>
</evidence>
<keyword evidence="2 8" id="KW-0240">DNA-directed RNA polymerase</keyword>
<organism evidence="8 9">
    <name type="scientific">Daphnia magna</name>
    <dbReference type="NCBI Taxonomy" id="35525"/>
    <lineage>
        <taxon>Eukaryota</taxon>
        <taxon>Metazoa</taxon>
        <taxon>Ecdysozoa</taxon>
        <taxon>Arthropoda</taxon>
        <taxon>Crustacea</taxon>
        <taxon>Branchiopoda</taxon>
        <taxon>Diplostraca</taxon>
        <taxon>Cladocera</taxon>
        <taxon>Anomopoda</taxon>
        <taxon>Daphniidae</taxon>
        <taxon>Daphnia</taxon>
    </lineage>
</organism>
<dbReference type="PANTHER" id="PTHR19376">
    <property type="entry name" value="DNA-DIRECTED RNA POLYMERASE"/>
    <property type="match status" value="1"/>
</dbReference>
<dbReference type="EC" id="2.7.7.6" evidence="1"/>
<dbReference type="SUPFAM" id="SSF64484">
    <property type="entry name" value="beta and beta-prime subunits of DNA dependent RNA-polymerase"/>
    <property type="match status" value="1"/>
</dbReference>
<dbReference type="EMBL" id="LRGB01002076">
    <property type="protein sequence ID" value="KZS09372.1"/>
    <property type="molecule type" value="Genomic_DNA"/>
</dbReference>
<gene>
    <name evidence="8" type="ORF">APZ42_026457</name>
</gene>
<protein>
    <recommendedName>
        <fullName evidence="1">DNA-directed RNA polymerase</fullName>
        <ecNumber evidence="1">2.7.7.6</ecNumber>
    </recommendedName>
</protein>
<evidence type="ECO:0000256" key="6">
    <source>
        <dbReference type="ARBA" id="ARBA00048552"/>
    </source>
</evidence>
<accession>A0A164S8X4</accession>
<dbReference type="Gene3D" id="6.10.250.2940">
    <property type="match status" value="1"/>
</dbReference>
<dbReference type="Pfam" id="PF04998">
    <property type="entry name" value="RNA_pol_Rpb1_5"/>
    <property type="match status" value="1"/>
</dbReference>
<comment type="caution">
    <text evidence="8">The sequence shown here is derived from an EMBL/GenBank/DDBJ whole genome shotgun (WGS) entry which is preliminary data.</text>
</comment>
<dbReference type="STRING" id="35525.A0A164S8X4"/>
<keyword evidence="9" id="KW-1185">Reference proteome</keyword>
<dbReference type="GO" id="GO:0003677">
    <property type="term" value="F:DNA binding"/>
    <property type="evidence" value="ECO:0007669"/>
    <property type="project" value="InterPro"/>
</dbReference>
<evidence type="ECO:0000313" key="8">
    <source>
        <dbReference type="EMBL" id="KZS09372.1"/>
    </source>
</evidence>
<dbReference type="Gene3D" id="6.20.50.80">
    <property type="match status" value="1"/>
</dbReference>
<evidence type="ECO:0000259" key="7">
    <source>
        <dbReference type="Pfam" id="PF04998"/>
    </source>
</evidence>
<evidence type="ECO:0000256" key="3">
    <source>
        <dbReference type="ARBA" id="ARBA00022679"/>
    </source>
</evidence>